<reference evidence="4" key="1">
    <citation type="journal article" date="2019" name="Int. J. Syst. Evol. Microbiol.">
        <title>The Global Catalogue of Microorganisms (GCM) 10K type strain sequencing project: providing services to taxonomists for standard genome sequencing and annotation.</title>
        <authorList>
            <consortium name="The Broad Institute Genomics Platform"/>
            <consortium name="The Broad Institute Genome Sequencing Center for Infectious Disease"/>
            <person name="Wu L."/>
            <person name="Ma J."/>
        </authorList>
    </citation>
    <scope>NUCLEOTIDE SEQUENCE [LARGE SCALE GENOMIC DNA]</scope>
    <source>
        <strain evidence="4">KCTC 52368</strain>
    </source>
</reference>
<comment type="caution">
    <text evidence="3">The sequence shown here is derived from an EMBL/GenBank/DDBJ whole genome shotgun (WGS) entry which is preliminary data.</text>
</comment>
<name>A0ABW5N0W9_9FLAO</name>
<dbReference type="InterPro" id="IPR001882">
    <property type="entry name" value="Biotin_BS"/>
</dbReference>
<dbReference type="RefSeq" id="WP_377768217.1">
    <property type="nucleotide sequence ID" value="NZ_JBHULB010000081.1"/>
</dbReference>
<organism evidence="3 4">
    <name type="scientific">Croceitalea marina</name>
    <dbReference type="NCBI Taxonomy" id="1775166"/>
    <lineage>
        <taxon>Bacteria</taxon>
        <taxon>Pseudomonadati</taxon>
        <taxon>Bacteroidota</taxon>
        <taxon>Flavobacteriia</taxon>
        <taxon>Flavobacteriales</taxon>
        <taxon>Flavobacteriaceae</taxon>
        <taxon>Croceitalea</taxon>
    </lineage>
</organism>
<gene>
    <name evidence="3" type="ORF">ACFSQJ_17495</name>
</gene>
<sequence>MINYKISVDDEEFAFSEEQTSQLDLLELEAGKFHVLQNNKAYRANVLYSNFMDKTLTIEVNGNSYQVAIADSYDQMVEEMGLSVNTSQKVNEIKAPMPGLILDILVEVGQEITEGTPLLVLSAMKMENIILSQGDGVLKSIEVAKDDAVEKGQLIIEME</sequence>
<protein>
    <submittedName>
        <fullName evidence="3">Biotin/lipoyl-containing protein</fullName>
    </submittedName>
</protein>
<dbReference type="PROSITE" id="PS50968">
    <property type="entry name" value="BIOTINYL_LIPOYL"/>
    <property type="match status" value="1"/>
</dbReference>
<dbReference type="Gene3D" id="2.40.50.100">
    <property type="match status" value="1"/>
</dbReference>
<evidence type="ECO:0000259" key="2">
    <source>
        <dbReference type="PROSITE" id="PS50968"/>
    </source>
</evidence>
<accession>A0ABW5N0W9</accession>
<dbReference type="EMBL" id="JBHULB010000081">
    <property type="protein sequence ID" value="MFD2588726.1"/>
    <property type="molecule type" value="Genomic_DNA"/>
</dbReference>
<dbReference type="InterPro" id="IPR011053">
    <property type="entry name" value="Single_hybrid_motif"/>
</dbReference>
<dbReference type="PANTHER" id="PTHR45266:SF3">
    <property type="entry name" value="OXALOACETATE DECARBOXYLASE ALPHA CHAIN"/>
    <property type="match status" value="1"/>
</dbReference>
<evidence type="ECO:0000256" key="1">
    <source>
        <dbReference type="ARBA" id="ARBA00023267"/>
    </source>
</evidence>
<evidence type="ECO:0000313" key="4">
    <source>
        <dbReference type="Proteomes" id="UP001597526"/>
    </source>
</evidence>
<dbReference type="PROSITE" id="PS00188">
    <property type="entry name" value="BIOTIN"/>
    <property type="match status" value="1"/>
</dbReference>
<dbReference type="Proteomes" id="UP001597526">
    <property type="component" value="Unassembled WGS sequence"/>
</dbReference>
<dbReference type="InterPro" id="IPR000089">
    <property type="entry name" value="Biotin_lipoyl"/>
</dbReference>
<feature type="domain" description="Lipoyl-binding" evidence="2">
    <location>
        <begin position="77"/>
        <end position="159"/>
    </location>
</feature>
<dbReference type="PANTHER" id="PTHR45266">
    <property type="entry name" value="OXALOACETATE DECARBOXYLASE ALPHA CHAIN"/>
    <property type="match status" value="1"/>
</dbReference>
<dbReference type="SUPFAM" id="SSF51230">
    <property type="entry name" value="Single hybrid motif"/>
    <property type="match status" value="1"/>
</dbReference>
<dbReference type="Pfam" id="PF00364">
    <property type="entry name" value="Biotin_lipoyl"/>
    <property type="match status" value="1"/>
</dbReference>
<dbReference type="CDD" id="cd06850">
    <property type="entry name" value="biotinyl_domain"/>
    <property type="match status" value="1"/>
</dbReference>
<evidence type="ECO:0000313" key="3">
    <source>
        <dbReference type="EMBL" id="MFD2588726.1"/>
    </source>
</evidence>
<keyword evidence="1" id="KW-0092">Biotin</keyword>
<dbReference type="InterPro" id="IPR050709">
    <property type="entry name" value="Biotin_Carboxyl_Carrier/Decarb"/>
</dbReference>
<proteinExistence type="predicted"/>
<keyword evidence="4" id="KW-1185">Reference proteome</keyword>